<proteinExistence type="predicted"/>
<accession>A0A2Z7AMN3</accession>
<feature type="region of interest" description="Disordered" evidence="1">
    <location>
        <begin position="171"/>
        <end position="193"/>
    </location>
</feature>
<evidence type="ECO:0000256" key="1">
    <source>
        <dbReference type="SAM" id="MobiDB-lite"/>
    </source>
</evidence>
<organism evidence="2 3">
    <name type="scientific">Dorcoceras hygrometricum</name>
    <dbReference type="NCBI Taxonomy" id="472368"/>
    <lineage>
        <taxon>Eukaryota</taxon>
        <taxon>Viridiplantae</taxon>
        <taxon>Streptophyta</taxon>
        <taxon>Embryophyta</taxon>
        <taxon>Tracheophyta</taxon>
        <taxon>Spermatophyta</taxon>
        <taxon>Magnoliopsida</taxon>
        <taxon>eudicotyledons</taxon>
        <taxon>Gunneridae</taxon>
        <taxon>Pentapetalae</taxon>
        <taxon>asterids</taxon>
        <taxon>lamiids</taxon>
        <taxon>Lamiales</taxon>
        <taxon>Gesneriaceae</taxon>
        <taxon>Didymocarpoideae</taxon>
        <taxon>Trichosporeae</taxon>
        <taxon>Loxocarpinae</taxon>
        <taxon>Dorcoceras</taxon>
    </lineage>
</organism>
<name>A0A2Z7AMN3_9LAMI</name>
<evidence type="ECO:0000313" key="3">
    <source>
        <dbReference type="Proteomes" id="UP000250235"/>
    </source>
</evidence>
<feature type="compositionally biased region" description="Polar residues" evidence="1">
    <location>
        <begin position="178"/>
        <end position="193"/>
    </location>
</feature>
<evidence type="ECO:0000313" key="2">
    <source>
        <dbReference type="EMBL" id="KZV20479.1"/>
    </source>
</evidence>
<protein>
    <submittedName>
        <fullName evidence="2">Uncharacterized protein</fullName>
    </submittedName>
</protein>
<dbReference type="AlphaFoldDB" id="A0A2Z7AMN3"/>
<sequence length="221" mass="25262">MKRYQQLRRCARYRISCDDISSDVITINSWQSADEKRSEREKRRRVKESADGLALMTSSQSADGLSPAVARYQQVACTSSRKLLFTSRWYLEIAIAKRCRLHKLIRQRFALAIQQMLFALINQSQDPVESYSESSRKLHCYCISSRHGIQTQEKQNIQLQDDESSRKIISRSAKIQSTKNSAEAQSSSKNESAAKQLTIYKSWTSTAELNSNGENDKNPAK</sequence>
<keyword evidence="3" id="KW-1185">Reference proteome</keyword>
<dbReference type="Proteomes" id="UP000250235">
    <property type="component" value="Unassembled WGS sequence"/>
</dbReference>
<dbReference type="EMBL" id="KV015641">
    <property type="protein sequence ID" value="KZV20479.1"/>
    <property type="molecule type" value="Genomic_DNA"/>
</dbReference>
<gene>
    <name evidence="2" type="ORF">F511_14461</name>
</gene>
<reference evidence="2 3" key="1">
    <citation type="journal article" date="2015" name="Proc. Natl. Acad. Sci. U.S.A.">
        <title>The resurrection genome of Boea hygrometrica: A blueprint for survival of dehydration.</title>
        <authorList>
            <person name="Xiao L."/>
            <person name="Yang G."/>
            <person name="Zhang L."/>
            <person name="Yang X."/>
            <person name="Zhao S."/>
            <person name="Ji Z."/>
            <person name="Zhou Q."/>
            <person name="Hu M."/>
            <person name="Wang Y."/>
            <person name="Chen M."/>
            <person name="Xu Y."/>
            <person name="Jin H."/>
            <person name="Xiao X."/>
            <person name="Hu G."/>
            <person name="Bao F."/>
            <person name="Hu Y."/>
            <person name="Wan P."/>
            <person name="Li L."/>
            <person name="Deng X."/>
            <person name="Kuang T."/>
            <person name="Xiang C."/>
            <person name="Zhu J.K."/>
            <person name="Oliver M.J."/>
            <person name="He Y."/>
        </authorList>
    </citation>
    <scope>NUCLEOTIDE SEQUENCE [LARGE SCALE GENOMIC DNA]</scope>
    <source>
        <strain evidence="3">cv. XS01</strain>
    </source>
</reference>